<reference evidence="1 2" key="1">
    <citation type="submission" date="2016-05" db="EMBL/GenBank/DDBJ databases">
        <authorList>
            <person name="Lee J.-Y."/>
            <person name="Kim E.B."/>
            <person name="Choi Y.-J."/>
        </authorList>
    </citation>
    <scope>NUCLEOTIDE SEQUENCE [LARGE SCALE GENOMIC DNA]</scope>
    <source>
        <strain evidence="1 2">KLA006</strain>
    </source>
</reference>
<protein>
    <submittedName>
        <fullName evidence="1">Uncharacterized protein</fullName>
    </submittedName>
</protein>
<dbReference type="EMBL" id="LXZO01000156">
    <property type="protein sequence ID" value="PAY43232.1"/>
    <property type="molecule type" value="Genomic_DNA"/>
</dbReference>
<proteinExistence type="predicted"/>
<organism evidence="1 2">
    <name type="scientific">Ligilactobacillus salivarius</name>
    <dbReference type="NCBI Taxonomy" id="1624"/>
    <lineage>
        <taxon>Bacteria</taxon>
        <taxon>Bacillati</taxon>
        <taxon>Bacillota</taxon>
        <taxon>Bacilli</taxon>
        <taxon>Lactobacillales</taxon>
        <taxon>Lactobacillaceae</taxon>
        <taxon>Ligilactobacillus</taxon>
    </lineage>
</organism>
<dbReference type="RefSeq" id="WP_095759792.1">
    <property type="nucleotide sequence ID" value="NZ_JBHGVG010000002.1"/>
</dbReference>
<evidence type="ECO:0000313" key="2">
    <source>
        <dbReference type="Proteomes" id="UP000218139"/>
    </source>
</evidence>
<dbReference type="AlphaFoldDB" id="A0A9X6XHA0"/>
<sequence>MTTLKERQEQHALELVEIITGKKHSIEQLKENVEITKEFIDVFNLKLADKLSSEGNLYYACQTGFPFFNIYVVSKYEEDFEEELANAKEGYLWAYVYNYDNPGLSEFGTIKVDKDLNRIY</sequence>
<evidence type="ECO:0000313" key="1">
    <source>
        <dbReference type="EMBL" id="PAY43232.1"/>
    </source>
</evidence>
<accession>A0A9X6XHA0</accession>
<gene>
    <name evidence="1" type="ORF">A8C52_03205</name>
</gene>
<dbReference type="Proteomes" id="UP000218139">
    <property type="component" value="Unassembled WGS sequence"/>
</dbReference>
<comment type="caution">
    <text evidence="1">The sequence shown here is derived from an EMBL/GenBank/DDBJ whole genome shotgun (WGS) entry which is preliminary data.</text>
</comment>
<name>A0A9X6XHA0_9LACO</name>